<evidence type="ECO:0000256" key="1">
    <source>
        <dbReference type="SAM" id="MobiDB-lite"/>
    </source>
</evidence>
<evidence type="ECO:0000313" key="2">
    <source>
        <dbReference type="EMBL" id="EHD03140.1"/>
    </source>
</evidence>
<name>G5RW45_SALET</name>
<protein>
    <submittedName>
        <fullName evidence="2">Catalase</fullName>
    </submittedName>
</protein>
<reference evidence="2 3" key="1">
    <citation type="journal article" date="2011" name="BMC Genomics">
        <title>Genome sequencing reveals diversification of virulence factor content and possible host adaptation in distinct subpopulations of Salmonella enterica.</title>
        <authorList>
            <person name="den Bakker H.C."/>
            <person name="Moreno Switt A.I."/>
            <person name="Govoni G."/>
            <person name="Cummings C.A."/>
            <person name="Ranieri M.L."/>
            <person name="Degoricija L."/>
            <person name="Hoelzer K."/>
            <person name="Rodriguez-Rivera L.D."/>
            <person name="Brown S."/>
            <person name="Bolchacova E."/>
            <person name="Furtado M.R."/>
            <person name="Wiedmann M."/>
        </authorList>
    </citation>
    <scope>NUCLEOTIDE SEQUENCE [LARGE SCALE GENOMIC DNA]</scope>
    <source>
        <strain evidence="2 3">R8-2977</strain>
    </source>
</reference>
<gene>
    <name evidence="2" type="ORF">LTSEURB_2709</name>
</gene>
<dbReference type="Proteomes" id="UP000004776">
    <property type="component" value="Unassembled WGS sequence"/>
</dbReference>
<feature type="compositionally biased region" description="Basic and acidic residues" evidence="1">
    <location>
        <begin position="1"/>
        <end position="18"/>
    </location>
</feature>
<dbReference type="AlphaFoldDB" id="G5RW45"/>
<evidence type="ECO:0000313" key="3">
    <source>
        <dbReference type="Proteomes" id="UP000004776"/>
    </source>
</evidence>
<organism evidence="2 3">
    <name type="scientific">Salmonella enterica subsp. enterica serovar Urbana str. R8-2977</name>
    <dbReference type="NCBI Taxonomy" id="913084"/>
    <lineage>
        <taxon>Bacteria</taxon>
        <taxon>Pseudomonadati</taxon>
        <taxon>Pseudomonadota</taxon>
        <taxon>Gammaproteobacteria</taxon>
        <taxon>Enterobacterales</taxon>
        <taxon>Enterobacteriaceae</taxon>
        <taxon>Salmonella</taxon>
    </lineage>
</organism>
<accession>G5RW45</accession>
<proteinExistence type="predicted"/>
<feature type="region of interest" description="Disordered" evidence="1">
    <location>
        <begin position="1"/>
        <end position="64"/>
    </location>
</feature>
<comment type="caution">
    <text evidence="2">The sequence shown here is derived from an EMBL/GenBank/DDBJ whole genome shotgun (WGS) entry which is preliminary data.</text>
</comment>
<sequence length="64" mass="6908">MSHNEKSPHQSPVHDTRESQPGLDSLAPSDGSHRPTPEPTPPGAGRATNGPRRRRARNQRPPAA</sequence>
<dbReference type="EMBL" id="AFCW01001051">
    <property type="protein sequence ID" value="EHD03140.1"/>
    <property type="molecule type" value="Genomic_DNA"/>
</dbReference>